<dbReference type="Proteomes" id="UP001190464">
    <property type="component" value="Chromosome"/>
</dbReference>
<evidence type="ECO:0000259" key="2">
    <source>
        <dbReference type="Pfam" id="PF12151"/>
    </source>
</evidence>
<evidence type="ECO:0000313" key="3">
    <source>
        <dbReference type="EMBL" id="CAJ1507342.1"/>
    </source>
</evidence>
<dbReference type="EMBL" id="OY726398">
    <property type="protein sequence ID" value="CAJ1507342.1"/>
    <property type="molecule type" value="Genomic_DNA"/>
</dbReference>
<dbReference type="InterPro" id="IPR021992">
    <property type="entry name" value="MVL"/>
</dbReference>
<protein>
    <submittedName>
        <fullName evidence="3">Mannan-binding protein</fullName>
    </submittedName>
</protein>
<gene>
    <name evidence="3" type="ORF">MU0102_003041</name>
</gene>
<feature type="domain" description="Mannan-binding protein" evidence="2">
    <location>
        <begin position="24"/>
        <end position="52"/>
    </location>
</feature>
<keyword evidence="1" id="KW-0732">Signal</keyword>
<reference evidence="3 4" key="1">
    <citation type="submission" date="2023-08" db="EMBL/GenBank/DDBJ databases">
        <authorList>
            <person name="Folkvardsen B D."/>
            <person name="Norman A."/>
        </authorList>
    </citation>
    <scope>NUCLEOTIDE SEQUENCE [LARGE SCALE GENOMIC DNA]</scope>
    <source>
        <strain evidence="3 4">Mu0102</strain>
    </source>
</reference>
<name>A0ABM9LZC7_9MYCO</name>
<feature type="signal peptide" evidence="1">
    <location>
        <begin position="1"/>
        <end position="23"/>
    </location>
</feature>
<dbReference type="RefSeq" id="WP_308483882.1">
    <property type="nucleotide sequence ID" value="NZ_OY726398.1"/>
</dbReference>
<keyword evidence="4" id="KW-1185">Reference proteome</keyword>
<organism evidence="3 4">
    <name type="scientific">[Mycobacterium] holstebronense</name>
    <dbReference type="NCBI Taxonomy" id="3064288"/>
    <lineage>
        <taxon>Bacteria</taxon>
        <taxon>Bacillati</taxon>
        <taxon>Actinomycetota</taxon>
        <taxon>Actinomycetes</taxon>
        <taxon>Mycobacteriales</taxon>
        <taxon>Mycobacteriaceae</taxon>
        <taxon>Mycolicibacterium</taxon>
    </lineage>
</organism>
<evidence type="ECO:0000313" key="4">
    <source>
        <dbReference type="Proteomes" id="UP001190464"/>
    </source>
</evidence>
<dbReference type="Pfam" id="PF12151">
    <property type="entry name" value="MVL"/>
    <property type="match status" value="1"/>
</dbReference>
<proteinExistence type="predicted"/>
<feature type="chain" id="PRO_5046416859" evidence="1">
    <location>
        <begin position="24"/>
        <end position="267"/>
    </location>
</feature>
<evidence type="ECO:0000256" key="1">
    <source>
        <dbReference type="SAM" id="SignalP"/>
    </source>
</evidence>
<sequence>MTSIGKALGALTALLATTSTVLAPTAVASAPAFCDELQASWDGQRCTTLVVSARKAERYIAFDLPAAMLDDAAAGPVVRDFYRRLMSGWRSSGAEAMRDSSALAYYESFPGPGAVQSLVVHECLEPFGMQANNAYRTFVFDMATGRRLTLGDLFKPDVDPMTVIAGAAAPVLPAALDAAAPPHAPNTYPFTVEEFAPNPRGSGYSGDYRAFALTTDQLVLYLPDAPLLRENPQPADRFVWSMDGGAVVARVPLASLSPTLLPEYGGT</sequence>
<accession>A0ABM9LZC7</accession>